<name>A0A1G8FET2_9PSED</name>
<proteinExistence type="predicted"/>
<organism evidence="2 3">
    <name type="scientific">Pseudomonas panipatensis</name>
    <dbReference type="NCBI Taxonomy" id="428992"/>
    <lineage>
        <taxon>Bacteria</taxon>
        <taxon>Pseudomonadati</taxon>
        <taxon>Pseudomonadota</taxon>
        <taxon>Gammaproteobacteria</taxon>
        <taxon>Pseudomonadales</taxon>
        <taxon>Pseudomonadaceae</taxon>
        <taxon>Pseudomonas</taxon>
    </lineage>
</organism>
<feature type="domain" description="DUF7379" evidence="1">
    <location>
        <begin position="173"/>
        <end position="359"/>
    </location>
</feature>
<dbReference type="OrthoDB" id="869379at2"/>
<protein>
    <recommendedName>
        <fullName evidence="1">DUF7379 domain-containing protein</fullName>
    </recommendedName>
</protein>
<evidence type="ECO:0000313" key="2">
    <source>
        <dbReference type="EMBL" id="SDH80674.1"/>
    </source>
</evidence>
<dbReference type="InterPro" id="IPR055803">
    <property type="entry name" value="DUF7379"/>
</dbReference>
<reference evidence="3" key="1">
    <citation type="submission" date="2016-10" db="EMBL/GenBank/DDBJ databases">
        <authorList>
            <person name="Varghese N."/>
            <person name="Submissions S."/>
        </authorList>
    </citation>
    <scope>NUCLEOTIDE SEQUENCE [LARGE SCALE GENOMIC DNA]</scope>
    <source>
        <strain evidence="3">CCM 7469</strain>
    </source>
</reference>
<evidence type="ECO:0000259" key="1">
    <source>
        <dbReference type="Pfam" id="PF24096"/>
    </source>
</evidence>
<gene>
    <name evidence="2" type="ORF">SAMN05216272_103204</name>
</gene>
<dbReference type="STRING" id="428992.SAMN05216272_103204"/>
<dbReference type="Gene3D" id="3.40.50.1820">
    <property type="entry name" value="alpha/beta hydrolase"/>
    <property type="match status" value="1"/>
</dbReference>
<dbReference type="RefSeq" id="WP_090262184.1">
    <property type="nucleotide sequence ID" value="NZ_FNDS01000003.1"/>
</dbReference>
<sequence length="457" mass="47770">MSPAFKSPLDLAHELQKALFRASTDGELLGSGIALQAAIHPLTRELGFSMPGAAPALAQANLTILQNLDSKVVQFVFPVQGALPLPAGALAGPAGNFDFIRQRQFGNLLGELGNWIVSAALNIPQRLEGDTLAAAAHSIEAASKNEGFIDLAQGYTAPASPSRLAGASGKRVLLFVHGIFSSIQGAFQALGPADQPSVLQTLLQRYQGNVFGYDHWTISKTPLENALDLLDAIPAGANWTIDLVCHSRGGLVCRSLLADPSAAASLANPDLLALPGKRQGKIAGLNRALFVAAANQGSPLANPDDIRNFLNVAALLASTSGCFALDSVIGLARLAVSSAFDLPSIQQLATTSSLVRDLNASPSLLSVANAYAARADFDHAQSPLLEAGVLIDKLLMPVDNDLVVPYLGAAQPDPLIASDKLLNFGTPTAKQGSVWHTEFFSQAAVHDQLLAIFPPLP</sequence>
<evidence type="ECO:0000313" key="3">
    <source>
        <dbReference type="Proteomes" id="UP000199636"/>
    </source>
</evidence>
<dbReference type="EMBL" id="FNDS01000003">
    <property type="protein sequence ID" value="SDH80674.1"/>
    <property type="molecule type" value="Genomic_DNA"/>
</dbReference>
<dbReference type="SUPFAM" id="SSF53474">
    <property type="entry name" value="alpha/beta-Hydrolases"/>
    <property type="match status" value="1"/>
</dbReference>
<dbReference type="Proteomes" id="UP000199636">
    <property type="component" value="Unassembled WGS sequence"/>
</dbReference>
<dbReference type="Pfam" id="PF24096">
    <property type="entry name" value="DUF7379"/>
    <property type="match status" value="1"/>
</dbReference>
<accession>A0A1G8FET2</accession>
<keyword evidence="3" id="KW-1185">Reference proteome</keyword>
<dbReference type="AlphaFoldDB" id="A0A1G8FET2"/>
<dbReference type="InterPro" id="IPR029058">
    <property type="entry name" value="AB_hydrolase_fold"/>
</dbReference>